<gene>
    <name evidence="1" type="ORF">HMPREF9087_1944</name>
</gene>
<organism evidence="1 2">
    <name type="scientific">Enterococcus casseliflavus ATCC 12755</name>
    <dbReference type="NCBI Taxonomy" id="888066"/>
    <lineage>
        <taxon>Bacteria</taxon>
        <taxon>Bacillati</taxon>
        <taxon>Bacillota</taxon>
        <taxon>Bacilli</taxon>
        <taxon>Lactobacillales</taxon>
        <taxon>Enterococcaceae</taxon>
        <taxon>Enterococcus</taxon>
    </lineage>
</organism>
<reference evidence="1 2" key="1">
    <citation type="submission" date="2011-01" db="EMBL/GenBank/DDBJ databases">
        <authorList>
            <person name="Muzny D."/>
            <person name="Qin X."/>
            <person name="Deng J."/>
            <person name="Jiang H."/>
            <person name="Liu Y."/>
            <person name="Qu J."/>
            <person name="Song X.-Z."/>
            <person name="Zhang L."/>
            <person name="Thornton R."/>
            <person name="Coyle M."/>
            <person name="Francisco L."/>
            <person name="Jackson L."/>
            <person name="Javaid M."/>
            <person name="Korchina V."/>
            <person name="Kovar C."/>
            <person name="Mata R."/>
            <person name="Mathew T."/>
            <person name="Ngo R."/>
            <person name="Nguyen L."/>
            <person name="Nguyen N."/>
            <person name="Okwuonu G."/>
            <person name="Ongeri F."/>
            <person name="Pham C."/>
            <person name="Simmons D."/>
            <person name="Wilczek-Boney K."/>
            <person name="Hale W."/>
            <person name="Jakkamsetti A."/>
            <person name="Pham P."/>
            <person name="Ruth R."/>
            <person name="San Lucas F."/>
            <person name="Warren J."/>
            <person name="Zhang J."/>
            <person name="Zhao Z."/>
            <person name="Zhou C."/>
            <person name="Zhu D."/>
            <person name="Lee S."/>
            <person name="Bess C."/>
            <person name="Blankenburg K."/>
            <person name="Forbes L."/>
            <person name="Fu Q."/>
            <person name="Gubbala S."/>
            <person name="Hirani K."/>
            <person name="Jayaseelan J.C."/>
            <person name="Lara F."/>
            <person name="Munidasa M."/>
            <person name="Palculict T."/>
            <person name="Patil S."/>
            <person name="Pu L.-L."/>
            <person name="Saada N."/>
            <person name="Tang L."/>
            <person name="Weissenberger G."/>
            <person name="Zhu Y."/>
            <person name="Hemphill L."/>
            <person name="Shang Y."/>
            <person name="Youmans B."/>
            <person name="Ayvaz T."/>
            <person name="Ross M."/>
            <person name="Santibanez J."/>
            <person name="Aqrawi P."/>
            <person name="Gross S."/>
            <person name="Joshi V."/>
            <person name="Fowler G."/>
            <person name="Nazareth L."/>
            <person name="Reid J."/>
            <person name="Worley K."/>
            <person name="Petrosino J."/>
            <person name="Highlander S."/>
            <person name="Gibbs R."/>
        </authorList>
    </citation>
    <scope>NUCLEOTIDE SEQUENCE [LARGE SCALE GENOMIC DNA]</scope>
    <source>
        <strain evidence="1 2">ATCC 12755</strain>
    </source>
</reference>
<protein>
    <recommendedName>
        <fullName evidence="3">Intracellular proteinase</fullName>
    </recommendedName>
</protein>
<name>F0EKN8_ENTCA</name>
<comment type="caution">
    <text evidence="1">The sequence shown here is derived from an EMBL/GenBank/DDBJ whole genome shotgun (WGS) entry which is preliminary data.</text>
</comment>
<dbReference type="HOGENOM" id="CLU_3117424_0_0_9"/>
<dbReference type="AlphaFoldDB" id="F0EKN8"/>
<accession>F0EKN8</accession>
<evidence type="ECO:0008006" key="3">
    <source>
        <dbReference type="Google" id="ProtNLM"/>
    </source>
</evidence>
<sequence>MKNRKVIWLIPPLKETFSFVEVMKRMNRARWSVPLNVCHAPDLPQFSDSL</sequence>
<evidence type="ECO:0000313" key="1">
    <source>
        <dbReference type="EMBL" id="EGC69329.1"/>
    </source>
</evidence>
<dbReference type="Proteomes" id="UP000004835">
    <property type="component" value="Unassembled WGS sequence"/>
</dbReference>
<proteinExistence type="predicted"/>
<dbReference type="EMBL" id="AEWT01000016">
    <property type="protein sequence ID" value="EGC69329.1"/>
    <property type="molecule type" value="Genomic_DNA"/>
</dbReference>
<evidence type="ECO:0000313" key="2">
    <source>
        <dbReference type="Proteomes" id="UP000004835"/>
    </source>
</evidence>